<protein>
    <submittedName>
        <fullName evidence="10">SANT/Myb domain</fullName>
    </submittedName>
    <submittedName>
        <fullName evidence="11">Transcription factor myb</fullName>
    </submittedName>
</protein>
<feature type="domain" description="HTH myb-type" evidence="9">
    <location>
        <begin position="69"/>
        <end position="116"/>
    </location>
</feature>
<keyword evidence="3" id="KW-0805">Transcription regulation</keyword>
<proteinExistence type="predicted"/>
<feature type="domain" description="Myb-like" evidence="8">
    <location>
        <begin position="64"/>
        <end position="116"/>
    </location>
</feature>
<reference evidence="11" key="3">
    <citation type="submission" date="2017-04" db="EMBL/GenBank/DDBJ databases">
        <title>Population genomics of picophytoplankton unveils novel chromosome hypervariability.</title>
        <authorList>
            <consortium name="DOE Joint Genome Institute"/>
            <person name="Blanc-Mathieu R."/>
            <person name="Krasovec M."/>
            <person name="Hebrard M."/>
            <person name="Yau S."/>
            <person name="Desgranges E."/>
            <person name="Martin J."/>
            <person name="Schackwitz W."/>
            <person name="Kuo A."/>
            <person name="Salin G."/>
            <person name="Donnadieu C."/>
            <person name="Desdevises Y."/>
            <person name="Sanchez-Ferandin S."/>
            <person name="Moreau H."/>
            <person name="Rivals E."/>
            <person name="Grigoriev I.V."/>
            <person name="Grimsley N."/>
            <person name="Eyre-Walker A."/>
            <person name="Piganeau G."/>
        </authorList>
    </citation>
    <scope>NUCLEOTIDE SEQUENCE [LARGE SCALE GENOMIC DNA]</scope>
    <source>
        <strain evidence="11">RCC 1115</strain>
    </source>
</reference>
<name>A0A090N3Y5_OSTTA</name>
<dbReference type="SUPFAM" id="SSF46689">
    <property type="entry name" value="Homeodomain-like"/>
    <property type="match status" value="2"/>
</dbReference>
<evidence type="ECO:0000256" key="2">
    <source>
        <dbReference type="ARBA" id="ARBA00022737"/>
    </source>
</evidence>
<accession>A0A090N3Y5</accession>
<evidence type="ECO:0000256" key="3">
    <source>
        <dbReference type="ARBA" id="ARBA00023015"/>
    </source>
</evidence>
<reference evidence="10" key="2">
    <citation type="journal article" date="2014" name="BMC Genomics">
        <title>An improved genome of the model marine alga Ostreococcus tauri unfolds by assessing Illumina de novo assemblies.</title>
        <authorList>
            <person name="Blanc-Mathieu R."/>
            <person name="Verhelst B."/>
            <person name="Derelle E."/>
            <person name="Rombauts S."/>
            <person name="Bouget F.Y."/>
            <person name="Carre I."/>
            <person name="Chateau A."/>
            <person name="Eyre-Walker A."/>
            <person name="Grimsley N."/>
            <person name="Moreau H."/>
            <person name="Piegu B."/>
            <person name="Rivals E."/>
            <person name="Schackwitz W."/>
            <person name="Van de Peer Y."/>
            <person name="Piganeau G."/>
        </authorList>
    </citation>
    <scope>NUCLEOTIDE SEQUENCE</scope>
    <source>
        <strain evidence="10">RCC4221</strain>
    </source>
</reference>
<evidence type="ECO:0000256" key="4">
    <source>
        <dbReference type="ARBA" id="ARBA00023125"/>
    </source>
</evidence>
<feature type="region of interest" description="Disordered" evidence="7">
    <location>
        <begin position="529"/>
        <end position="553"/>
    </location>
</feature>
<evidence type="ECO:0000256" key="7">
    <source>
        <dbReference type="SAM" id="MobiDB-lite"/>
    </source>
</evidence>
<sequence length="553" mass="60430">MENRQTTKKKSSNKSTKRRSGKRNASTERNKKRAMMSDVRDASASDGGFFNMSAYGDGKIGGPTRRSAKGGWTPEEDELLRRAVAVHNGKNWKKIAVHFSDTRTDVQCLHRWQKVLNPDLVKGPWTTEEDSKIIQLVTELGPKRWSKIASELPGRIGKQCRERWYNHLDPEIKREEWSSEEDRQLILAHAEYGNRWAEIAKSFKGRTDNAIKNHWNSTLKRKVDQALNQGLSALAAAEPSAGGSKGKSLTVKKHAATRKALALNPAHANRSHQPNAGSSLQYRGGVDMSRRASSYAASPTKCGIRRSMFDVSDGEASNPPGIINANIFASPYGSQSVGGSPYSDIRANAVEGSPFRIGEILDEFASASDSPQQLTTSPVFETASTPQGAYHGIGITPPNKLALPSGAAMAAVEGLDVAKIPDARTLEASNINLSNVQMPKMPGINSIEDLQAFVSPDRKKRGRNMRLSHLFRRSGKQAKTSDDSTGVAENVDAVNLMRTVKSANTSMYDRAEELLRGVDVTEVPILAGMTTPTRPRRNDTVAPVPFSPSQFLA</sequence>
<dbReference type="PROSITE" id="PS50090">
    <property type="entry name" value="MYB_LIKE"/>
    <property type="match status" value="3"/>
</dbReference>
<dbReference type="Gene3D" id="1.10.10.60">
    <property type="entry name" value="Homeodomain-like"/>
    <property type="match status" value="3"/>
</dbReference>
<dbReference type="Proteomes" id="UP000195557">
    <property type="component" value="Unassembled WGS sequence"/>
</dbReference>
<gene>
    <name evidence="11" type="ORF">BE221DRAFT_204362</name>
    <name evidence="10" type="ORF">OT_ostta09g00450</name>
</gene>
<dbReference type="GO" id="GO:0000981">
    <property type="term" value="F:DNA-binding transcription factor activity, RNA polymerase II-specific"/>
    <property type="evidence" value="ECO:0007669"/>
    <property type="project" value="TreeGrafter"/>
</dbReference>
<keyword evidence="12" id="KW-1185">Reference proteome</keyword>
<evidence type="ECO:0000256" key="6">
    <source>
        <dbReference type="ARBA" id="ARBA00023242"/>
    </source>
</evidence>
<dbReference type="InterPro" id="IPR001005">
    <property type="entry name" value="SANT/Myb"/>
</dbReference>
<dbReference type="STRING" id="70448.A0A090N3Y5"/>
<keyword evidence="5" id="KW-0804">Transcription</keyword>
<dbReference type="PANTHER" id="PTHR45614:SF25">
    <property type="entry name" value="MYB PROTEIN"/>
    <property type="match status" value="1"/>
</dbReference>
<feature type="domain" description="HTH myb-type" evidence="9">
    <location>
        <begin position="173"/>
        <end position="223"/>
    </location>
</feature>
<evidence type="ECO:0000259" key="9">
    <source>
        <dbReference type="PROSITE" id="PS51294"/>
    </source>
</evidence>
<dbReference type="InterPro" id="IPR050560">
    <property type="entry name" value="MYB_TF"/>
</dbReference>
<dbReference type="Proteomes" id="UP000009170">
    <property type="component" value="Unassembled WGS sequence"/>
</dbReference>
<evidence type="ECO:0000313" key="12">
    <source>
        <dbReference type="Proteomes" id="UP000009170"/>
    </source>
</evidence>
<feature type="compositionally biased region" description="Polar residues" evidence="7">
    <location>
        <begin position="271"/>
        <end position="281"/>
    </location>
</feature>
<dbReference type="PROSITE" id="PS51294">
    <property type="entry name" value="HTH_MYB"/>
    <property type="match status" value="3"/>
</dbReference>
<dbReference type="InParanoid" id="A0A090N3Y5"/>
<evidence type="ECO:0000313" key="11">
    <source>
        <dbReference type="EMBL" id="OUS47672.1"/>
    </source>
</evidence>
<dbReference type="SMART" id="SM00717">
    <property type="entry name" value="SANT"/>
    <property type="match status" value="3"/>
</dbReference>
<dbReference type="CDD" id="cd00167">
    <property type="entry name" value="SANT"/>
    <property type="match status" value="3"/>
</dbReference>
<dbReference type="EMBL" id="KZ155777">
    <property type="protein sequence ID" value="OUS47672.1"/>
    <property type="molecule type" value="Genomic_DNA"/>
</dbReference>
<feature type="domain" description="Myb-like" evidence="8">
    <location>
        <begin position="169"/>
        <end position="219"/>
    </location>
</feature>
<evidence type="ECO:0000256" key="5">
    <source>
        <dbReference type="ARBA" id="ARBA00023163"/>
    </source>
</evidence>
<dbReference type="OrthoDB" id="2143914at2759"/>
<comment type="subcellular location">
    <subcellularLocation>
        <location evidence="1">Nucleus</location>
    </subcellularLocation>
</comment>
<dbReference type="EMBL" id="CAID01000009">
    <property type="protein sequence ID" value="CEF98928.1"/>
    <property type="molecule type" value="Genomic_DNA"/>
</dbReference>
<keyword evidence="2" id="KW-0677">Repeat</keyword>
<dbReference type="FunFam" id="1.10.10.60:FF:000010">
    <property type="entry name" value="Transcriptional activator Myb isoform A"/>
    <property type="match status" value="1"/>
</dbReference>
<dbReference type="InterPro" id="IPR009057">
    <property type="entry name" value="Homeodomain-like_sf"/>
</dbReference>
<feature type="domain" description="Myb-like" evidence="8">
    <location>
        <begin position="117"/>
        <end position="168"/>
    </location>
</feature>
<keyword evidence="6" id="KW-0539">Nucleus</keyword>
<feature type="domain" description="HTH myb-type" evidence="9">
    <location>
        <begin position="117"/>
        <end position="172"/>
    </location>
</feature>
<dbReference type="PANTHER" id="PTHR45614">
    <property type="entry name" value="MYB PROTEIN-RELATED"/>
    <property type="match status" value="1"/>
</dbReference>
<feature type="region of interest" description="Disordered" evidence="7">
    <location>
        <begin position="1"/>
        <end position="41"/>
    </location>
</feature>
<dbReference type="AlphaFoldDB" id="A0A090N3Y5"/>
<evidence type="ECO:0000313" key="10">
    <source>
        <dbReference type="EMBL" id="CEF98928.1"/>
    </source>
</evidence>
<evidence type="ECO:0000256" key="1">
    <source>
        <dbReference type="ARBA" id="ARBA00004123"/>
    </source>
</evidence>
<dbReference type="GO" id="GO:0005634">
    <property type="term" value="C:nucleus"/>
    <property type="evidence" value="ECO:0007669"/>
    <property type="project" value="UniProtKB-SubCell"/>
</dbReference>
<dbReference type="GO" id="GO:0000978">
    <property type="term" value="F:RNA polymerase II cis-regulatory region sequence-specific DNA binding"/>
    <property type="evidence" value="ECO:0007669"/>
    <property type="project" value="TreeGrafter"/>
</dbReference>
<evidence type="ECO:0000259" key="8">
    <source>
        <dbReference type="PROSITE" id="PS50090"/>
    </source>
</evidence>
<dbReference type="InterPro" id="IPR017930">
    <property type="entry name" value="Myb_dom"/>
</dbReference>
<reference evidence="10 12" key="1">
    <citation type="journal article" date="2006" name="Proc. Natl. Acad. Sci. U.S.A.">
        <title>Genome analysis of the smallest free-living eukaryote Ostreococcus tauri unveils many unique features.</title>
        <authorList>
            <person name="Derelle E."/>
            <person name="Ferraz C."/>
            <person name="Rombauts S."/>
            <person name="Rouze P."/>
            <person name="Worden A.Z."/>
            <person name="Robbens S."/>
            <person name="Partensky F."/>
            <person name="Degroeve S."/>
            <person name="Echeynie S."/>
            <person name="Cooke R."/>
            <person name="Saeys Y."/>
            <person name="Wuyts J."/>
            <person name="Jabbari K."/>
            <person name="Bowler C."/>
            <person name="Panaud O."/>
            <person name="Piegu B."/>
            <person name="Ball S.G."/>
            <person name="Ral J.-P."/>
            <person name="Bouget F.-Y."/>
            <person name="Piganeau G."/>
            <person name="De Baets B."/>
            <person name="Picard A."/>
            <person name="Delseny M."/>
            <person name="Demaille J."/>
            <person name="Van de Peer Y."/>
            <person name="Moreau H."/>
        </authorList>
    </citation>
    <scope>NUCLEOTIDE SEQUENCE [LARGE SCALE GENOMIC DNA]</scope>
    <source>
        <strain evidence="10 12">OTTH0595</strain>
    </source>
</reference>
<organism evidence="10 12">
    <name type="scientific">Ostreococcus tauri</name>
    <name type="common">Marine green alga</name>
    <dbReference type="NCBI Taxonomy" id="70448"/>
    <lineage>
        <taxon>Eukaryota</taxon>
        <taxon>Viridiplantae</taxon>
        <taxon>Chlorophyta</taxon>
        <taxon>Mamiellophyceae</taxon>
        <taxon>Mamiellales</taxon>
        <taxon>Bathycoccaceae</taxon>
        <taxon>Ostreococcus</taxon>
    </lineage>
</organism>
<dbReference type="FunFam" id="1.10.10.60:FF:000016">
    <property type="entry name" value="Transcriptional activator Myb isoform A"/>
    <property type="match status" value="1"/>
</dbReference>
<feature type="compositionally biased region" description="Basic residues" evidence="7">
    <location>
        <begin position="1"/>
        <end position="22"/>
    </location>
</feature>
<dbReference type="Pfam" id="PF00249">
    <property type="entry name" value="Myb_DNA-binding"/>
    <property type="match status" value="3"/>
</dbReference>
<accession>A0A454XLT8</accession>
<accession>A0A1Y5IKR1</accession>
<keyword evidence="4" id="KW-0238">DNA-binding</keyword>
<feature type="region of interest" description="Disordered" evidence="7">
    <location>
        <begin position="264"/>
        <end position="283"/>
    </location>
</feature>